<dbReference type="EMBL" id="FXTM01000002">
    <property type="protein sequence ID" value="SMO37640.1"/>
    <property type="molecule type" value="Genomic_DNA"/>
</dbReference>
<dbReference type="GO" id="GO:0008757">
    <property type="term" value="F:S-adenosylmethionine-dependent methyltransferase activity"/>
    <property type="evidence" value="ECO:0007669"/>
    <property type="project" value="InterPro"/>
</dbReference>
<dbReference type="SUPFAM" id="SSF53335">
    <property type="entry name" value="S-adenosyl-L-methionine-dependent methyltransferases"/>
    <property type="match status" value="1"/>
</dbReference>
<dbReference type="Pfam" id="PF08241">
    <property type="entry name" value="Methyltransf_11"/>
    <property type="match status" value="1"/>
</dbReference>
<dbReference type="RefSeq" id="WP_142933743.1">
    <property type="nucleotide sequence ID" value="NZ_FXTM01000002.1"/>
</dbReference>
<gene>
    <name evidence="2" type="ORF">SAMN06269117_10297</name>
</gene>
<dbReference type="PANTHER" id="PTHR43591:SF110">
    <property type="entry name" value="RHODANESE DOMAIN-CONTAINING PROTEIN"/>
    <property type="match status" value="1"/>
</dbReference>
<evidence type="ECO:0000313" key="2">
    <source>
        <dbReference type="EMBL" id="SMO37640.1"/>
    </source>
</evidence>
<name>A0A521ASL8_9BACT</name>
<keyword evidence="3" id="KW-1185">Reference proteome</keyword>
<dbReference type="PANTHER" id="PTHR43591">
    <property type="entry name" value="METHYLTRANSFERASE"/>
    <property type="match status" value="1"/>
</dbReference>
<dbReference type="Proteomes" id="UP000317315">
    <property type="component" value="Unassembled WGS sequence"/>
</dbReference>
<dbReference type="OrthoDB" id="9808140at2"/>
<sequence length="231" mass="26377">MESNPFKGERASEYDLFFQTNYGRVVYSLERELLLKGLSDYLRGNSLEVGCGTGIWMKTFKDEGFGEPVGLDISYDMLLQAKRKGLKKLVMGTALRLPFRDDTFDLTYFVTSLEFIVDRERALLEATRVSRKAIAVAFLNKYSLLNIYRIVKSYFSKSTYSPSSFLTIDELKKLASFVSSVGRKGLKLEKFLTTINLSVGNFIEESLERKFGFELPFGAFALAVFRVVRWS</sequence>
<keyword evidence="2" id="KW-0489">Methyltransferase</keyword>
<dbReference type="CDD" id="cd02440">
    <property type="entry name" value="AdoMet_MTases"/>
    <property type="match status" value="1"/>
</dbReference>
<evidence type="ECO:0000313" key="3">
    <source>
        <dbReference type="Proteomes" id="UP000317315"/>
    </source>
</evidence>
<organism evidence="2 3">
    <name type="scientific">Balnearium lithotrophicum</name>
    <dbReference type="NCBI Taxonomy" id="223788"/>
    <lineage>
        <taxon>Bacteria</taxon>
        <taxon>Pseudomonadati</taxon>
        <taxon>Aquificota</taxon>
        <taxon>Aquificia</taxon>
        <taxon>Desulfurobacteriales</taxon>
        <taxon>Desulfurobacteriaceae</taxon>
        <taxon>Balnearium</taxon>
    </lineage>
</organism>
<dbReference type="InterPro" id="IPR013216">
    <property type="entry name" value="Methyltransf_11"/>
</dbReference>
<dbReference type="InterPro" id="IPR029063">
    <property type="entry name" value="SAM-dependent_MTases_sf"/>
</dbReference>
<feature type="domain" description="Methyltransferase type 11" evidence="1">
    <location>
        <begin position="47"/>
        <end position="132"/>
    </location>
</feature>
<reference evidence="2 3" key="1">
    <citation type="submission" date="2017-05" db="EMBL/GenBank/DDBJ databases">
        <authorList>
            <person name="Varghese N."/>
            <person name="Submissions S."/>
        </authorList>
    </citation>
    <scope>NUCLEOTIDE SEQUENCE [LARGE SCALE GENOMIC DNA]</scope>
    <source>
        <strain evidence="2 3">DSM 16304</strain>
    </source>
</reference>
<protein>
    <submittedName>
        <fullName evidence="2">Methyltransferase domain-containing protein</fullName>
    </submittedName>
</protein>
<dbReference type="AlphaFoldDB" id="A0A521ASL8"/>
<dbReference type="GO" id="GO:0032259">
    <property type="term" value="P:methylation"/>
    <property type="evidence" value="ECO:0007669"/>
    <property type="project" value="UniProtKB-KW"/>
</dbReference>
<accession>A0A521ASL8</accession>
<dbReference type="Gene3D" id="3.40.50.150">
    <property type="entry name" value="Vaccinia Virus protein VP39"/>
    <property type="match status" value="1"/>
</dbReference>
<evidence type="ECO:0000259" key="1">
    <source>
        <dbReference type="Pfam" id="PF08241"/>
    </source>
</evidence>
<proteinExistence type="predicted"/>
<keyword evidence="2" id="KW-0808">Transferase</keyword>